<feature type="compositionally biased region" description="Polar residues" evidence="1">
    <location>
        <begin position="57"/>
        <end position="70"/>
    </location>
</feature>
<dbReference type="EMBL" id="JAFNEN010000452">
    <property type="protein sequence ID" value="KAG8182693.1"/>
    <property type="molecule type" value="Genomic_DNA"/>
</dbReference>
<protein>
    <submittedName>
        <fullName evidence="2">Uncharacterized protein</fullName>
    </submittedName>
</protein>
<dbReference type="AlphaFoldDB" id="A0AAV6UFU4"/>
<feature type="region of interest" description="Disordered" evidence="1">
    <location>
        <begin position="52"/>
        <end position="95"/>
    </location>
</feature>
<proteinExistence type="predicted"/>
<gene>
    <name evidence="2" type="ORF">JTE90_017671</name>
</gene>
<keyword evidence="3" id="KW-1185">Reference proteome</keyword>
<reference evidence="2 3" key="1">
    <citation type="journal article" date="2022" name="Nat. Ecol. Evol.">
        <title>A masculinizing supergene underlies an exaggerated male reproductive morph in a spider.</title>
        <authorList>
            <person name="Hendrickx F."/>
            <person name="De Corte Z."/>
            <person name="Sonet G."/>
            <person name="Van Belleghem S.M."/>
            <person name="Kostlbacher S."/>
            <person name="Vangestel C."/>
        </authorList>
    </citation>
    <scope>NUCLEOTIDE SEQUENCE [LARGE SCALE GENOMIC DNA]</scope>
    <source>
        <strain evidence="2">W744_W776</strain>
    </source>
</reference>
<organism evidence="2 3">
    <name type="scientific">Oedothorax gibbosus</name>
    <dbReference type="NCBI Taxonomy" id="931172"/>
    <lineage>
        <taxon>Eukaryota</taxon>
        <taxon>Metazoa</taxon>
        <taxon>Ecdysozoa</taxon>
        <taxon>Arthropoda</taxon>
        <taxon>Chelicerata</taxon>
        <taxon>Arachnida</taxon>
        <taxon>Araneae</taxon>
        <taxon>Araneomorphae</taxon>
        <taxon>Entelegynae</taxon>
        <taxon>Araneoidea</taxon>
        <taxon>Linyphiidae</taxon>
        <taxon>Erigoninae</taxon>
        <taxon>Oedothorax</taxon>
    </lineage>
</organism>
<evidence type="ECO:0000313" key="3">
    <source>
        <dbReference type="Proteomes" id="UP000827092"/>
    </source>
</evidence>
<accession>A0AAV6UFU4</accession>
<name>A0AAV6UFU4_9ARAC</name>
<evidence type="ECO:0000313" key="2">
    <source>
        <dbReference type="EMBL" id="KAG8182693.1"/>
    </source>
</evidence>
<comment type="caution">
    <text evidence="2">The sequence shown here is derived from an EMBL/GenBank/DDBJ whole genome shotgun (WGS) entry which is preliminary data.</text>
</comment>
<evidence type="ECO:0000256" key="1">
    <source>
        <dbReference type="SAM" id="MobiDB-lite"/>
    </source>
</evidence>
<feature type="compositionally biased region" description="Basic and acidic residues" evidence="1">
    <location>
        <begin position="72"/>
        <end position="95"/>
    </location>
</feature>
<sequence>MCELRKRPSVTRGINKSRCLARIHLYESHLPCRNIAQTPDIIWSFPIKYQIRGSPSPEENTVGSSRSNQLRGRREEDASVTHTSRTDRRCHATFT</sequence>
<dbReference type="Proteomes" id="UP000827092">
    <property type="component" value="Unassembled WGS sequence"/>
</dbReference>